<comment type="caution">
    <text evidence="1">The sequence shown here is derived from an EMBL/GenBank/DDBJ whole genome shotgun (WGS) entry which is preliminary data.</text>
</comment>
<protein>
    <submittedName>
        <fullName evidence="1">DUF1641 domain-containing protein</fullName>
    </submittedName>
</protein>
<organism evidence="1 2">
    <name type="scientific">Thermoproteus sp. AZ2</name>
    <dbReference type="NCBI Taxonomy" id="1609232"/>
    <lineage>
        <taxon>Archaea</taxon>
        <taxon>Thermoproteota</taxon>
        <taxon>Thermoprotei</taxon>
        <taxon>Thermoproteales</taxon>
        <taxon>Thermoproteaceae</taxon>
        <taxon>Thermoproteus</taxon>
    </lineage>
</organism>
<gene>
    <name evidence="1" type="ORF">TU35_002310</name>
</gene>
<reference evidence="1" key="1">
    <citation type="submission" date="2024-07" db="EMBL/GenBank/DDBJ databases">
        <title>Metagenome and Metagenome-Assembled Genomes of Archaea from a hot spring from the geothermal field of Los Azufres, Mexico.</title>
        <authorList>
            <person name="Marin-Paredes R."/>
            <person name="Martinez-Romero E."/>
            <person name="Servin-Garciduenas L.E."/>
        </authorList>
    </citation>
    <scope>NUCLEOTIDE SEQUENCE</scope>
</reference>
<name>A0ACC6UZ28_9CREN</name>
<evidence type="ECO:0000313" key="1">
    <source>
        <dbReference type="EMBL" id="MFB6490073.1"/>
    </source>
</evidence>
<dbReference type="EMBL" id="JZWT02000004">
    <property type="protein sequence ID" value="MFB6490073.1"/>
    <property type="molecule type" value="Genomic_DNA"/>
</dbReference>
<sequence length="156" mass="16702">MAGDDDMSAAAASPEAEQKLADLMKLLLDHADELQSLAQQLIELKQSGVLDALMIVVSRFEEIIHYLFQDPTIFRALSLAVDGTLGAMAKVETQDVITAKAALQELLVRVVKNLKPDLITAAKPVGFWGLLGALSDPEVQRGLGIAIALLKALGKQ</sequence>
<accession>A0ACC6UZ28</accession>
<evidence type="ECO:0000313" key="2">
    <source>
        <dbReference type="Proteomes" id="UP000033636"/>
    </source>
</evidence>
<proteinExistence type="predicted"/>
<dbReference type="Proteomes" id="UP000033636">
    <property type="component" value="Unassembled WGS sequence"/>
</dbReference>